<keyword evidence="1" id="KW-0812">Transmembrane</keyword>
<protein>
    <submittedName>
        <fullName evidence="2">Uncharacterized protein</fullName>
    </submittedName>
</protein>
<keyword evidence="1" id="KW-0472">Membrane</keyword>
<dbReference type="Proteomes" id="UP000569914">
    <property type="component" value="Unassembled WGS sequence"/>
</dbReference>
<keyword evidence="1" id="KW-1133">Transmembrane helix</keyword>
<evidence type="ECO:0000313" key="3">
    <source>
        <dbReference type="Proteomes" id="UP000569914"/>
    </source>
</evidence>
<keyword evidence="3" id="KW-1185">Reference proteome</keyword>
<gene>
    <name evidence="2" type="ORF">BKA15_005953</name>
</gene>
<organism evidence="2 3">
    <name type="scientific">Microlunatus parietis</name>
    <dbReference type="NCBI Taxonomy" id="682979"/>
    <lineage>
        <taxon>Bacteria</taxon>
        <taxon>Bacillati</taxon>
        <taxon>Actinomycetota</taxon>
        <taxon>Actinomycetes</taxon>
        <taxon>Propionibacteriales</taxon>
        <taxon>Propionibacteriaceae</taxon>
        <taxon>Microlunatus</taxon>
    </lineage>
</organism>
<evidence type="ECO:0000256" key="1">
    <source>
        <dbReference type="SAM" id="Phobius"/>
    </source>
</evidence>
<dbReference type="EMBL" id="JACCBU010000001">
    <property type="protein sequence ID" value="NYE74624.1"/>
    <property type="molecule type" value="Genomic_DNA"/>
</dbReference>
<reference evidence="2 3" key="1">
    <citation type="submission" date="2020-07" db="EMBL/GenBank/DDBJ databases">
        <title>Sequencing the genomes of 1000 actinobacteria strains.</title>
        <authorList>
            <person name="Klenk H.-P."/>
        </authorList>
    </citation>
    <scope>NUCLEOTIDE SEQUENCE [LARGE SCALE GENOMIC DNA]</scope>
    <source>
        <strain evidence="2 3">DSM 22083</strain>
    </source>
</reference>
<proteinExistence type="predicted"/>
<sequence length="212" mass="22460">MSAPKARSPKPMPTPRLPWQPPLAVLIIAIALPAVAGVLLAWANSVPGSQVIMGVIGVGLSLVAASFLVINGIICFARRTLVPAVIIGAVILVGLFVFAESGLPLRARFELHRAAFDEVAGQPLPPKEGVWQGPCPTRIGNFPISRCAAIGTGFLYYEPEGGLLNGAGFAYLPEGPERAQRPLADDPTADLSGRIVYRPLAGDWYSFIDPAW</sequence>
<accession>A0A7Y9LC97</accession>
<evidence type="ECO:0000313" key="2">
    <source>
        <dbReference type="EMBL" id="NYE74624.1"/>
    </source>
</evidence>
<name>A0A7Y9LC97_9ACTN</name>
<feature type="transmembrane region" description="Helical" evidence="1">
    <location>
        <begin position="21"/>
        <end position="43"/>
    </location>
</feature>
<comment type="caution">
    <text evidence="2">The sequence shown here is derived from an EMBL/GenBank/DDBJ whole genome shotgun (WGS) entry which is preliminary data.</text>
</comment>
<feature type="transmembrane region" description="Helical" evidence="1">
    <location>
        <begin position="81"/>
        <end position="99"/>
    </location>
</feature>
<feature type="transmembrane region" description="Helical" evidence="1">
    <location>
        <begin position="49"/>
        <end position="74"/>
    </location>
</feature>
<dbReference type="AlphaFoldDB" id="A0A7Y9LC97"/>
<dbReference type="RefSeq" id="WP_179757073.1">
    <property type="nucleotide sequence ID" value="NZ_JACCBU010000001.1"/>
</dbReference>